<name>A0A6G6INM9_PSENT</name>
<dbReference type="Pfam" id="PF12833">
    <property type="entry name" value="HTH_18"/>
    <property type="match status" value="1"/>
</dbReference>
<keyword evidence="1" id="KW-0805">Transcription regulation</keyword>
<evidence type="ECO:0000313" key="6">
    <source>
        <dbReference type="Proteomes" id="UP000501063"/>
    </source>
</evidence>
<dbReference type="PANTHER" id="PTHR47894:SF4">
    <property type="entry name" value="HTH-TYPE TRANSCRIPTIONAL REGULATOR GADX"/>
    <property type="match status" value="1"/>
</dbReference>
<evidence type="ECO:0000313" key="5">
    <source>
        <dbReference type="EMBL" id="QIE84806.1"/>
    </source>
</evidence>
<dbReference type="GO" id="GO:0005829">
    <property type="term" value="C:cytosol"/>
    <property type="evidence" value="ECO:0007669"/>
    <property type="project" value="TreeGrafter"/>
</dbReference>
<dbReference type="EMBL" id="CP049140">
    <property type="protein sequence ID" value="QIE84806.1"/>
    <property type="molecule type" value="Genomic_DNA"/>
</dbReference>
<dbReference type="GO" id="GO:0003700">
    <property type="term" value="F:DNA-binding transcription factor activity"/>
    <property type="evidence" value="ECO:0007669"/>
    <property type="project" value="InterPro"/>
</dbReference>
<dbReference type="InterPro" id="IPR032687">
    <property type="entry name" value="AraC-type_N"/>
</dbReference>
<dbReference type="Gene3D" id="1.10.10.60">
    <property type="entry name" value="Homeodomain-like"/>
    <property type="match status" value="1"/>
</dbReference>
<dbReference type="SMART" id="SM00342">
    <property type="entry name" value="HTH_ARAC"/>
    <property type="match status" value="1"/>
</dbReference>
<dbReference type="SUPFAM" id="SSF46689">
    <property type="entry name" value="Homeodomain-like"/>
    <property type="match status" value="1"/>
</dbReference>
<evidence type="ECO:0000256" key="3">
    <source>
        <dbReference type="ARBA" id="ARBA00023163"/>
    </source>
</evidence>
<dbReference type="PRINTS" id="PR00032">
    <property type="entry name" value="HTHARAC"/>
</dbReference>
<proteinExistence type="predicted"/>
<gene>
    <name evidence="5" type="ORF">G5B91_00380</name>
</gene>
<keyword evidence="3" id="KW-0804">Transcription</keyword>
<dbReference type="PANTHER" id="PTHR47894">
    <property type="entry name" value="HTH-TYPE TRANSCRIPTIONAL REGULATOR GADX"/>
    <property type="match status" value="1"/>
</dbReference>
<feature type="domain" description="HTH araC/xylS-type" evidence="4">
    <location>
        <begin position="230"/>
        <end position="277"/>
    </location>
</feature>
<dbReference type="KEGG" id="pnt:G5B91_00380"/>
<sequence length="282" mass="31162">MSPLLFASSAFASTILLHAARLGLSAVDLRLRAGIAEALLEDHRGRIPALQVEQLWRECERASGNPHFGCELVNGMATHCLQGLNILLDSAPDLGTSLRAFCEHVASVTNCVDARLEFDGENTRLVLDPVTQDLHHFGLDAAVLTLIRNISRRIGRSPQGVFNAVGIGPRQRCEEMLTLWSVPWQVTPTPFLQLPTALLDTPLPGANEFLYQSLRRQWCGTAQTGEGDGLSLARIWLRSSDQPIERIAERIGYRQSGNFIRAFRKRFGITPKQFRLGQSIGA</sequence>
<keyword evidence="2" id="KW-0238">DNA-binding</keyword>
<dbReference type="InterPro" id="IPR018060">
    <property type="entry name" value="HTH_AraC"/>
</dbReference>
<evidence type="ECO:0000256" key="1">
    <source>
        <dbReference type="ARBA" id="ARBA00023015"/>
    </source>
</evidence>
<dbReference type="PROSITE" id="PS01124">
    <property type="entry name" value="HTH_ARAC_FAMILY_2"/>
    <property type="match status" value="1"/>
</dbReference>
<dbReference type="GO" id="GO:0000976">
    <property type="term" value="F:transcription cis-regulatory region binding"/>
    <property type="evidence" value="ECO:0007669"/>
    <property type="project" value="TreeGrafter"/>
</dbReference>
<evidence type="ECO:0000256" key="2">
    <source>
        <dbReference type="ARBA" id="ARBA00023125"/>
    </source>
</evidence>
<reference evidence="5 6" key="1">
    <citation type="submission" date="2020-02" db="EMBL/GenBank/DDBJ databases">
        <title>Integrative conjugative elements (ICEs) and plasmids drive adaptation of Pseudomonas nitroreducens strain HBP1 to wastewater environment.</title>
        <authorList>
            <person name="Sentchilo V."/>
            <person name="Carraro N."/>
            <person name="Bertelli C."/>
            <person name="van der Meer J.R."/>
        </authorList>
    </citation>
    <scope>NUCLEOTIDE SEQUENCE [LARGE SCALE GENOMIC DNA]</scope>
    <source>
        <strain evidence="5 6">HBP1</strain>
    </source>
</reference>
<protein>
    <submittedName>
        <fullName evidence="5">AraC family transcriptional regulator</fullName>
    </submittedName>
</protein>
<organism evidence="5 6">
    <name type="scientific">Pseudomonas nitroreducens</name>
    <dbReference type="NCBI Taxonomy" id="46680"/>
    <lineage>
        <taxon>Bacteria</taxon>
        <taxon>Pseudomonadati</taxon>
        <taxon>Pseudomonadota</taxon>
        <taxon>Gammaproteobacteria</taxon>
        <taxon>Pseudomonadales</taxon>
        <taxon>Pseudomonadaceae</taxon>
        <taxon>Pseudomonas</taxon>
    </lineage>
</organism>
<dbReference type="AlphaFoldDB" id="A0A6G6INM9"/>
<dbReference type="Pfam" id="PF12625">
    <property type="entry name" value="Arabinose_bd"/>
    <property type="match status" value="1"/>
</dbReference>
<dbReference type="RefSeq" id="WP_024763688.1">
    <property type="nucleotide sequence ID" value="NZ_CP049140.1"/>
</dbReference>
<dbReference type="InterPro" id="IPR020449">
    <property type="entry name" value="Tscrpt_reg_AraC-type_HTH"/>
</dbReference>
<dbReference type="InterPro" id="IPR009057">
    <property type="entry name" value="Homeodomain-like_sf"/>
</dbReference>
<dbReference type="Proteomes" id="UP000501063">
    <property type="component" value="Chromosome"/>
</dbReference>
<accession>A0A6G6INM9</accession>
<evidence type="ECO:0000259" key="4">
    <source>
        <dbReference type="PROSITE" id="PS01124"/>
    </source>
</evidence>